<sequence length="402" mass="44983">MKRSIIVMNLVMAGGGDFALGNKIKDIARSTQAEGMIITVDAESRSGSIKKQENFNPGKPLNYTNPIIIVTPHSIMTPGLLAFVLQKFLYQYDINAKTVILIDEMDALRDDQSNDSDYKYALKSSGFRDVIIHSLGFSKKSLGYLPMPEQEVVRIKKSAKQDIIKILDSYNLSLPESCALYFAYLSSDTVTTCAQVFIINTLTEDRDLRNNAVYVLVCRKQKAITRLLEKLKSLFSKPPYNALFSECYISSMKDENTITSHGCTRGTGNKKIHIVITTTLPSTIFKNLTSISKTGMMSGDQSLSDYLSLKERLPYYDKQSWKEPLIDGLKARAQEMGGEELLNKFQSMVAGRTAYTGAIAFKLLAPDDAPTPTLKNNLLAFNREVFARKADRTIRDMLIKLL</sequence>
<proteinExistence type="predicted"/>
<evidence type="ECO:0000313" key="2">
    <source>
        <dbReference type="Proteomes" id="UP000734343"/>
    </source>
</evidence>
<protein>
    <submittedName>
        <fullName evidence="1">Uncharacterized protein</fullName>
    </submittedName>
</protein>
<gene>
    <name evidence="1" type="ORF">J1778_06370</name>
</gene>
<accession>A0ABS6LS26</accession>
<keyword evidence="2" id="KW-1185">Reference proteome</keyword>
<dbReference type="Proteomes" id="UP000734343">
    <property type="component" value="Unassembled WGS sequence"/>
</dbReference>
<evidence type="ECO:0000313" key="1">
    <source>
        <dbReference type="EMBL" id="MBU9854906.1"/>
    </source>
</evidence>
<name>A0ABS6LS26_9GAMM</name>
<comment type="caution">
    <text evidence="1">The sequence shown here is derived from an EMBL/GenBank/DDBJ whole genome shotgun (WGS) entry which is preliminary data.</text>
</comment>
<reference evidence="1 2" key="1">
    <citation type="submission" date="2021-03" db="EMBL/GenBank/DDBJ databases">
        <title>Five novel Rahnella species.</title>
        <authorList>
            <person name="Brady C."/>
            <person name="Asselin J."/>
            <person name="Beer S."/>
            <person name="Bruberg M.B."/>
            <person name="Crampton B."/>
            <person name="Venter S."/>
            <person name="Arnold D."/>
            <person name="Denman S."/>
        </authorList>
    </citation>
    <scope>NUCLEOTIDE SEQUENCE [LARGE SCALE GENOMIC DNA]</scope>
    <source>
        <strain evidence="1 2">H11b</strain>
    </source>
</reference>
<dbReference type="RefSeq" id="WP_217172455.1">
    <property type="nucleotide sequence ID" value="NZ_CP126169.1"/>
</dbReference>
<dbReference type="EMBL" id="JAFMOW010000056">
    <property type="protein sequence ID" value="MBU9854906.1"/>
    <property type="molecule type" value="Genomic_DNA"/>
</dbReference>
<organism evidence="1 2">
    <name type="scientific">Rahnella bonaserana</name>
    <dbReference type="NCBI Taxonomy" id="2816248"/>
    <lineage>
        <taxon>Bacteria</taxon>
        <taxon>Pseudomonadati</taxon>
        <taxon>Pseudomonadota</taxon>
        <taxon>Gammaproteobacteria</taxon>
        <taxon>Enterobacterales</taxon>
        <taxon>Yersiniaceae</taxon>
        <taxon>Rahnella</taxon>
    </lineage>
</organism>